<organism evidence="1 2">
    <name type="scientific">Hamiltosporidium magnivora</name>
    <dbReference type="NCBI Taxonomy" id="148818"/>
    <lineage>
        <taxon>Eukaryota</taxon>
        <taxon>Fungi</taxon>
        <taxon>Fungi incertae sedis</taxon>
        <taxon>Microsporidia</taxon>
        <taxon>Dubosqiidae</taxon>
        <taxon>Hamiltosporidium</taxon>
    </lineage>
</organism>
<dbReference type="EMBL" id="PIXR01003397">
    <property type="protein sequence ID" value="TBT96817.1"/>
    <property type="molecule type" value="Genomic_DNA"/>
</dbReference>
<reference evidence="1 2" key="1">
    <citation type="submission" date="2017-12" db="EMBL/GenBank/DDBJ databases">
        <authorList>
            <person name="Pombert J.-F."/>
            <person name="Haag K.L."/>
            <person name="Ebert D."/>
        </authorList>
    </citation>
    <scope>NUCLEOTIDE SEQUENCE [LARGE SCALE GENOMIC DNA]</scope>
    <source>
        <strain evidence="1">IL-BN-2</strain>
    </source>
</reference>
<protein>
    <submittedName>
        <fullName evidence="1">Uncharacterized protein</fullName>
    </submittedName>
</protein>
<dbReference type="VEuPathDB" id="MicrosporidiaDB:CWI39_3397p0010"/>
<name>A0A4Q9KQ82_9MICR</name>
<dbReference type="Proteomes" id="UP000293045">
    <property type="component" value="Unassembled WGS sequence"/>
</dbReference>
<evidence type="ECO:0000313" key="1">
    <source>
        <dbReference type="EMBL" id="TBT96817.1"/>
    </source>
</evidence>
<sequence>MAFLTNIHVCDITRYQTLNGCYDSFWKKEVVYMTSILNKNKQRYFFEIDKFIFQKIHYKLSVFRQNYSIFLKKCM</sequence>
<comment type="caution">
    <text evidence="1">The sequence shown here is derived from an EMBL/GenBank/DDBJ whole genome shotgun (WGS) entry which is preliminary data.</text>
</comment>
<dbReference type="AlphaFoldDB" id="A0A4Q9KQ82"/>
<gene>
    <name evidence="1" type="ORF">CWI39_3397p0010</name>
</gene>
<proteinExistence type="predicted"/>
<evidence type="ECO:0000313" key="2">
    <source>
        <dbReference type="Proteomes" id="UP000293045"/>
    </source>
</evidence>
<accession>A0A4Q9KQ82</accession>